<keyword evidence="2" id="KW-1185">Reference proteome</keyword>
<evidence type="ECO:0000313" key="2">
    <source>
        <dbReference type="Proteomes" id="UP000789901"/>
    </source>
</evidence>
<proteinExistence type="predicted"/>
<name>A0ABN7X686_GIGMA</name>
<sequence length="190" mass="21908">QLAKEKKKIFMNIGTLEIRSLFDTFVEAHTAIENYATKTNTLLILDKTFKNPDEENYTTKRTGYCFCIGVNYRKCTNKFVITKFILEHNHKICLKATKFSTAIRKFDQNDLGLIEKLSDNGLRAKDIFLVLSLVSSKYVHKPDVYNAVNCLSEIEILLKTLKNDNNIIDDIALKPEHNDEHDQDSEFIQA</sequence>
<reference evidence="1 2" key="1">
    <citation type="submission" date="2021-06" db="EMBL/GenBank/DDBJ databases">
        <authorList>
            <person name="Kallberg Y."/>
            <person name="Tangrot J."/>
            <person name="Rosling A."/>
        </authorList>
    </citation>
    <scope>NUCLEOTIDE SEQUENCE [LARGE SCALE GENOMIC DNA]</scope>
    <source>
        <strain evidence="1 2">120-4 pot B 10/14</strain>
    </source>
</reference>
<evidence type="ECO:0000313" key="1">
    <source>
        <dbReference type="EMBL" id="CAG8848137.1"/>
    </source>
</evidence>
<comment type="caution">
    <text evidence="1">The sequence shown here is derived from an EMBL/GenBank/DDBJ whole genome shotgun (WGS) entry which is preliminary data.</text>
</comment>
<gene>
    <name evidence="1" type="ORF">GMARGA_LOCUS39036</name>
</gene>
<dbReference type="EMBL" id="CAJVQB010090812">
    <property type="protein sequence ID" value="CAG8848137.1"/>
    <property type="molecule type" value="Genomic_DNA"/>
</dbReference>
<dbReference type="Proteomes" id="UP000789901">
    <property type="component" value="Unassembled WGS sequence"/>
</dbReference>
<protein>
    <submittedName>
        <fullName evidence="1">6706_t:CDS:1</fullName>
    </submittedName>
</protein>
<feature type="non-terminal residue" evidence="1">
    <location>
        <position position="190"/>
    </location>
</feature>
<accession>A0ABN7X686</accession>
<organism evidence="1 2">
    <name type="scientific">Gigaspora margarita</name>
    <dbReference type="NCBI Taxonomy" id="4874"/>
    <lineage>
        <taxon>Eukaryota</taxon>
        <taxon>Fungi</taxon>
        <taxon>Fungi incertae sedis</taxon>
        <taxon>Mucoromycota</taxon>
        <taxon>Glomeromycotina</taxon>
        <taxon>Glomeromycetes</taxon>
        <taxon>Diversisporales</taxon>
        <taxon>Gigasporaceae</taxon>
        <taxon>Gigaspora</taxon>
    </lineage>
</organism>
<feature type="non-terminal residue" evidence="1">
    <location>
        <position position="1"/>
    </location>
</feature>